<dbReference type="SMART" id="SM00530">
    <property type="entry name" value="HTH_XRE"/>
    <property type="match status" value="1"/>
</dbReference>
<dbReference type="InterPro" id="IPR010982">
    <property type="entry name" value="Lambda_DNA-bd_dom_sf"/>
</dbReference>
<dbReference type="RefSeq" id="WP_188041349.1">
    <property type="nucleotide sequence ID" value="NZ_JACVHF010000021.1"/>
</dbReference>
<feature type="transmembrane region" description="Helical" evidence="2">
    <location>
        <begin position="195"/>
        <end position="213"/>
    </location>
</feature>
<keyword evidence="5" id="KW-1185">Reference proteome</keyword>
<dbReference type="Pfam" id="PF13560">
    <property type="entry name" value="HTH_31"/>
    <property type="match status" value="1"/>
</dbReference>
<proteinExistence type="predicted"/>
<gene>
    <name evidence="4" type="ORF">H1S01_15630</name>
</gene>
<dbReference type="Gene3D" id="1.10.260.40">
    <property type="entry name" value="lambda repressor-like DNA-binding domains"/>
    <property type="match status" value="1"/>
</dbReference>
<sequence length="321" mass="36806">MVARKADPLSPEERLEIAKKQIETGIFLAELRKEKGLTYNQLAEQLGVSGSYLSKLEKGTEYPSDHLVRKLADFYGILETDIFEKLGRIPLVAREVIERFPHYSKAIEQIEKDPDLDETDKNEIYDQIAEMHRIVYEKKKLAKAKRSAGETIKGVGVSLGLGGIYSSLAALRDRIDDTFIALVGWHNYMILEDCFSIFLAGIVAAPLITYLNYRWLKGLHKWIVGIHKNYQMVIVIDEDGTEHQFSDPQTFLDYLDLIYFALFPKKFEALLQREGERKYFVKKDIRRSRAILTWMIVLIVVISAILLALIVGVTPEPPDVW</sequence>
<feature type="domain" description="HTH cro/C1-type" evidence="3">
    <location>
        <begin position="28"/>
        <end position="82"/>
    </location>
</feature>
<evidence type="ECO:0000259" key="3">
    <source>
        <dbReference type="PROSITE" id="PS50943"/>
    </source>
</evidence>
<organism evidence="4 5">
    <name type="scientific">Heliobacterium chlorum</name>
    <dbReference type="NCBI Taxonomy" id="2698"/>
    <lineage>
        <taxon>Bacteria</taxon>
        <taxon>Bacillati</taxon>
        <taxon>Bacillota</taxon>
        <taxon>Clostridia</taxon>
        <taxon>Eubacteriales</taxon>
        <taxon>Heliobacteriaceae</taxon>
        <taxon>Heliobacterium</taxon>
    </lineage>
</organism>
<reference evidence="4 5" key="1">
    <citation type="submission" date="2020-07" db="EMBL/GenBank/DDBJ databases">
        <title>Draft whole-genome sequence of Heliobacterium chlorum DSM 3682, type strain.</title>
        <authorList>
            <person name="Kyndt J.A."/>
            <person name="Meyer T.E."/>
            <person name="Imhoff J.F."/>
        </authorList>
    </citation>
    <scope>NUCLEOTIDE SEQUENCE [LARGE SCALE GENOMIC DNA]</scope>
    <source>
        <strain evidence="4 5">DSM 3682</strain>
    </source>
</reference>
<evidence type="ECO:0000313" key="4">
    <source>
        <dbReference type="EMBL" id="MBC9785916.1"/>
    </source>
</evidence>
<evidence type="ECO:0000313" key="5">
    <source>
        <dbReference type="Proteomes" id="UP000617402"/>
    </source>
</evidence>
<dbReference type="InterPro" id="IPR001387">
    <property type="entry name" value="Cro/C1-type_HTH"/>
</dbReference>
<keyword evidence="2" id="KW-0472">Membrane</keyword>
<dbReference type="Proteomes" id="UP000617402">
    <property type="component" value="Unassembled WGS sequence"/>
</dbReference>
<accession>A0ABR7T8I4</accession>
<name>A0ABR7T8I4_HELCL</name>
<keyword evidence="1" id="KW-0238">DNA-binding</keyword>
<dbReference type="PROSITE" id="PS50943">
    <property type="entry name" value="HTH_CROC1"/>
    <property type="match status" value="1"/>
</dbReference>
<dbReference type="PANTHER" id="PTHR46558">
    <property type="entry name" value="TRACRIPTIONAL REGULATORY PROTEIN-RELATED-RELATED"/>
    <property type="match status" value="1"/>
</dbReference>
<protein>
    <submittedName>
        <fullName evidence="4">Transcriptional regulator</fullName>
    </submittedName>
</protein>
<keyword evidence="2" id="KW-1133">Transmembrane helix</keyword>
<dbReference type="EMBL" id="JACVHF010000021">
    <property type="protein sequence ID" value="MBC9785916.1"/>
    <property type="molecule type" value="Genomic_DNA"/>
</dbReference>
<evidence type="ECO:0000256" key="2">
    <source>
        <dbReference type="SAM" id="Phobius"/>
    </source>
</evidence>
<evidence type="ECO:0000256" key="1">
    <source>
        <dbReference type="ARBA" id="ARBA00023125"/>
    </source>
</evidence>
<dbReference type="SUPFAM" id="SSF47413">
    <property type="entry name" value="lambda repressor-like DNA-binding domains"/>
    <property type="match status" value="1"/>
</dbReference>
<dbReference type="CDD" id="cd00093">
    <property type="entry name" value="HTH_XRE"/>
    <property type="match status" value="1"/>
</dbReference>
<dbReference type="PANTHER" id="PTHR46558:SF11">
    <property type="entry name" value="HTH-TYPE TRANSCRIPTIONAL REGULATOR XRE"/>
    <property type="match status" value="1"/>
</dbReference>
<keyword evidence="2" id="KW-0812">Transmembrane</keyword>
<comment type="caution">
    <text evidence="4">The sequence shown here is derived from an EMBL/GenBank/DDBJ whole genome shotgun (WGS) entry which is preliminary data.</text>
</comment>
<feature type="transmembrane region" description="Helical" evidence="2">
    <location>
        <begin position="291"/>
        <end position="313"/>
    </location>
</feature>